<reference evidence="1" key="1">
    <citation type="submission" date="2022-10" db="EMBL/GenBank/DDBJ databases">
        <title>Genome Sequence of Xylaria curta.</title>
        <authorList>
            <person name="Buettner E."/>
        </authorList>
    </citation>
    <scope>NUCLEOTIDE SEQUENCE</scope>
    <source>
        <strain evidence="1">Babe10</strain>
    </source>
</reference>
<proteinExistence type="predicted"/>
<protein>
    <submittedName>
        <fullName evidence="1">Uncharacterized protein</fullName>
    </submittedName>
</protein>
<gene>
    <name evidence="1" type="ORF">NUW58_g9575</name>
</gene>
<evidence type="ECO:0000313" key="2">
    <source>
        <dbReference type="Proteomes" id="UP001143856"/>
    </source>
</evidence>
<dbReference type="EMBL" id="JAPDGR010003543">
    <property type="protein sequence ID" value="KAJ2970859.1"/>
    <property type="molecule type" value="Genomic_DNA"/>
</dbReference>
<name>A0ACC1MVK6_9PEZI</name>
<keyword evidence="2" id="KW-1185">Reference proteome</keyword>
<sequence length="268" mass="31269">MSSDELLEGAEFGNLPFDTFALERWDHTRPVERDREQWNDLAREWLGLDARGRHPYHSQDTPHPTTATSTQMERVLAPHQTLQERNLSLRTELGRGAPVWLRTCYSRVLAETYAEWCEEVDLETIVGHASQILDDENLYSPFADDWSGILLRVPAIADTVRYMDNETEIYEERYESPGSGEEFKRPLFEAKVKEKTMLFLVDEEALRTNMVKLLWLDVHGRCVWENRLRPDNLLEFHGRMFEGGSLADLYRENDTPEMYQMGALLEID</sequence>
<organism evidence="1 2">
    <name type="scientific">Xylaria curta</name>
    <dbReference type="NCBI Taxonomy" id="42375"/>
    <lineage>
        <taxon>Eukaryota</taxon>
        <taxon>Fungi</taxon>
        <taxon>Dikarya</taxon>
        <taxon>Ascomycota</taxon>
        <taxon>Pezizomycotina</taxon>
        <taxon>Sordariomycetes</taxon>
        <taxon>Xylariomycetidae</taxon>
        <taxon>Xylariales</taxon>
        <taxon>Xylariaceae</taxon>
        <taxon>Xylaria</taxon>
    </lineage>
</organism>
<comment type="caution">
    <text evidence="1">The sequence shown here is derived from an EMBL/GenBank/DDBJ whole genome shotgun (WGS) entry which is preliminary data.</text>
</comment>
<accession>A0ACC1MVK6</accession>
<evidence type="ECO:0000313" key="1">
    <source>
        <dbReference type="EMBL" id="KAJ2970859.1"/>
    </source>
</evidence>
<dbReference type="Proteomes" id="UP001143856">
    <property type="component" value="Unassembled WGS sequence"/>
</dbReference>